<feature type="transmembrane region" description="Helical" evidence="2">
    <location>
        <begin position="355"/>
        <end position="377"/>
    </location>
</feature>
<evidence type="ECO:0000313" key="3">
    <source>
        <dbReference type="EMBL" id="SHN02857.1"/>
    </source>
</evidence>
<feature type="transmembrane region" description="Helical" evidence="2">
    <location>
        <begin position="313"/>
        <end position="335"/>
    </location>
</feature>
<name>A0A1M7NGP0_9ACTN</name>
<feature type="compositionally biased region" description="Pro residues" evidence="1">
    <location>
        <begin position="423"/>
        <end position="459"/>
    </location>
</feature>
<feature type="transmembrane region" description="Helical" evidence="2">
    <location>
        <begin position="272"/>
        <end position="293"/>
    </location>
</feature>
<protein>
    <submittedName>
        <fullName evidence="3">Uncharacterized protein</fullName>
    </submittedName>
</protein>
<organism evidence="3 4">
    <name type="scientific">Cryptosporangium aurantiacum</name>
    <dbReference type="NCBI Taxonomy" id="134849"/>
    <lineage>
        <taxon>Bacteria</taxon>
        <taxon>Bacillati</taxon>
        <taxon>Actinomycetota</taxon>
        <taxon>Actinomycetes</taxon>
        <taxon>Cryptosporangiales</taxon>
        <taxon>Cryptosporangiaceae</taxon>
        <taxon>Cryptosporangium</taxon>
    </lineage>
</organism>
<sequence>MDPRPLSDGPRALDPLDPFGGGDPLTAPLVQPLADRPSTGYPPSAPWSAASTRSAEARPDRAPFGQQSLAGPAFGGPSQPAPPMPTPPMPTPPQSSPPQQAPPQPALPQQGPPRQAPPQPGLPQPGPSQPGPHQAAPLHLHGGPSWPAPDVQSVPAPQPPTYDTSATPPPTYSGSPAFLPAHPVAPTPVENVTEPIPHNRRWIGPTARGTARAGRPGPVTATVGDLLTVLGGALVLAFSVLPFVAYTDERFVAVKNRGDISTSWTAWSPGTFLAPLSWLAILAAVAVAALGVLRILDRGYLAVFGLSAGQIRVLLAGFSFLVLFSFGVSSKTVVFGDDRPQLTEAGVMVDSTLSLASGGYLMMLAALILLVGTVLTARGAGGAVVWPLPDGVRNVFSKRTPDGPAPAGPVPMSGGPAPVTMPSGPPFPQPTPGGPASAPPFPQPTPGGPASAPPFPHSTPNPANGYGPGSAPPGAYYPPPRG</sequence>
<evidence type="ECO:0000313" key="4">
    <source>
        <dbReference type="Proteomes" id="UP000184440"/>
    </source>
</evidence>
<feature type="compositionally biased region" description="Pro residues" evidence="1">
    <location>
        <begin position="79"/>
        <end position="130"/>
    </location>
</feature>
<feature type="region of interest" description="Disordered" evidence="1">
    <location>
        <begin position="397"/>
        <end position="482"/>
    </location>
</feature>
<feature type="region of interest" description="Disordered" evidence="1">
    <location>
        <begin position="1"/>
        <end position="216"/>
    </location>
</feature>
<keyword evidence="4" id="KW-1185">Reference proteome</keyword>
<dbReference type="Proteomes" id="UP000184440">
    <property type="component" value="Unassembled WGS sequence"/>
</dbReference>
<evidence type="ECO:0000256" key="1">
    <source>
        <dbReference type="SAM" id="MobiDB-lite"/>
    </source>
</evidence>
<keyword evidence="2" id="KW-1133">Transmembrane helix</keyword>
<keyword evidence="2" id="KW-0812">Transmembrane</keyword>
<reference evidence="3 4" key="1">
    <citation type="submission" date="2016-11" db="EMBL/GenBank/DDBJ databases">
        <authorList>
            <person name="Jaros S."/>
            <person name="Januszkiewicz K."/>
            <person name="Wedrychowicz H."/>
        </authorList>
    </citation>
    <scope>NUCLEOTIDE SEQUENCE [LARGE SCALE GENOMIC DNA]</scope>
    <source>
        <strain evidence="3 4">DSM 46144</strain>
    </source>
</reference>
<keyword evidence="2" id="KW-0472">Membrane</keyword>
<feature type="transmembrane region" description="Helical" evidence="2">
    <location>
        <begin position="226"/>
        <end position="246"/>
    </location>
</feature>
<accession>A0A1M7NGP0</accession>
<proteinExistence type="predicted"/>
<evidence type="ECO:0000256" key="2">
    <source>
        <dbReference type="SAM" id="Phobius"/>
    </source>
</evidence>
<dbReference type="AlphaFoldDB" id="A0A1M7NGP0"/>
<dbReference type="STRING" id="134849.SAMN05443668_102618"/>
<gene>
    <name evidence="3" type="ORF">SAMN05443668_102618</name>
</gene>
<dbReference type="EMBL" id="FRCS01000002">
    <property type="protein sequence ID" value="SHN02857.1"/>
    <property type="molecule type" value="Genomic_DNA"/>
</dbReference>